<protein>
    <recommendedName>
        <fullName evidence="2">R13L1/DRL21-like LRR repeat region domain-containing protein</fullName>
    </recommendedName>
</protein>
<dbReference type="InterPro" id="IPR032675">
    <property type="entry name" value="LRR_dom_sf"/>
</dbReference>
<dbReference type="InterPro" id="IPR056789">
    <property type="entry name" value="LRR_R13L1-DRL21"/>
</dbReference>
<dbReference type="SUPFAM" id="SSF52058">
    <property type="entry name" value="L domain-like"/>
    <property type="match status" value="2"/>
</dbReference>
<reference evidence="3 4" key="1">
    <citation type="submission" date="2012-08" db="EMBL/GenBank/DDBJ databases">
        <title>Oryza genome evolution.</title>
        <authorList>
            <person name="Wing R.A."/>
        </authorList>
    </citation>
    <scope>NUCLEOTIDE SEQUENCE</scope>
</reference>
<dbReference type="HOGENOM" id="CLU_000837_8_4_1"/>
<keyword evidence="1" id="KW-0812">Transmembrane</keyword>
<reference evidence="3" key="3">
    <citation type="submission" date="2015-04" db="UniProtKB">
        <authorList>
            <consortium name="EnsemblPlants"/>
        </authorList>
    </citation>
    <scope>IDENTIFICATION</scope>
</reference>
<dbReference type="PANTHER" id="PTHR47186:SF48">
    <property type="entry name" value="NB-ARC DOMAIN-CONTAINING PROTEIN"/>
    <property type="match status" value="1"/>
</dbReference>
<dbReference type="STRING" id="77586.A0A0D9XRM9"/>
<dbReference type="Pfam" id="PF25019">
    <property type="entry name" value="LRR_R13L1-DRL21"/>
    <property type="match status" value="1"/>
</dbReference>
<organism evidence="3 4">
    <name type="scientific">Leersia perrieri</name>
    <dbReference type="NCBI Taxonomy" id="77586"/>
    <lineage>
        <taxon>Eukaryota</taxon>
        <taxon>Viridiplantae</taxon>
        <taxon>Streptophyta</taxon>
        <taxon>Embryophyta</taxon>
        <taxon>Tracheophyta</taxon>
        <taxon>Spermatophyta</taxon>
        <taxon>Magnoliopsida</taxon>
        <taxon>Liliopsida</taxon>
        <taxon>Poales</taxon>
        <taxon>Poaceae</taxon>
        <taxon>BOP clade</taxon>
        <taxon>Oryzoideae</taxon>
        <taxon>Oryzeae</taxon>
        <taxon>Oryzinae</taxon>
        <taxon>Leersia</taxon>
    </lineage>
</organism>
<name>A0A0D9XRM9_9ORYZ</name>
<keyword evidence="1" id="KW-0472">Membrane</keyword>
<feature type="transmembrane region" description="Helical" evidence="1">
    <location>
        <begin position="745"/>
        <end position="761"/>
    </location>
</feature>
<reference evidence="4" key="2">
    <citation type="submission" date="2013-12" db="EMBL/GenBank/DDBJ databases">
        <authorList>
            <person name="Yu Y."/>
            <person name="Lee S."/>
            <person name="de Baynast K."/>
            <person name="Wissotski M."/>
            <person name="Liu L."/>
            <person name="Talag J."/>
            <person name="Goicoechea J."/>
            <person name="Angelova A."/>
            <person name="Jetty R."/>
            <person name="Kudrna D."/>
            <person name="Golser W."/>
            <person name="Rivera L."/>
            <person name="Zhang J."/>
            <person name="Wing R."/>
        </authorList>
    </citation>
    <scope>NUCLEOTIDE SEQUENCE</scope>
</reference>
<dbReference type="AlphaFoldDB" id="A0A0D9XRM9"/>
<keyword evidence="4" id="KW-1185">Reference proteome</keyword>
<dbReference type="Gene3D" id="3.80.10.10">
    <property type="entry name" value="Ribonuclease Inhibitor"/>
    <property type="match status" value="3"/>
</dbReference>
<evidence type="ECO:0000256" key="1">
    <source>
        <dbReference type="SAM" id="Phobius"/>
    </source>
</evidence>
<dbReference type="EnsemblPlants" id="LPERR11G09670.1">
    <property type="protein sequence ID" value="LPERR11G09670.1"/>
    <property type="gene ID" value="LPERR11G09670"/>
</dbReference>
<dbReference type="PANTHER" id="PTHR47186">
    <property type="entry name" value="LEUCINE-RICH REPEAT-CONTAINING PROTEIN 57"/>
    <property type="match status" value="1"/>
</dbReference>
<evidence type="ECO:0000313" key="4">
    <source>
        <dbReference type="Proteomes" id="UP000032180"/>
    </source>
</evidence>
<sequence length="769" mass="87309">MTSSGSLLTLAKQFKLVFKDVQHIRVLRLPTLTYSIDYLLCNFSKLIHLRYLELISSGPGGPLPEVICQLYHLQVLDVEYWVHLSNLPRSINNLVNLRHFVARGELHAQIAGVGRLKFLQELKEFRVGMTTDFQIGQLNGLRELGGSLAIYNLENVCSKEESKNAGLRDKIYLKDLLLSWCSNRFDVRSVIEEEVLESLQPHSGLKCLSIKDYGGITCPKWLSFINPLISLETIYLDNCTKWKVLPPLGQFPLLRKLHLIQLPASRVVLTVSCDDDWTGSKKQVIFPCLEELVIRDCPELRTFPFSPYSYEDKSSHTFDCLSHVTIYNCPQLMDLPQFGKTKYLSTISIEGIGSFPDIRLLVRTLYIKGCGSPHKLHEILMLIESNLSLLEKLTLPFLLFLTIGKCAKITSLVVGDLITERGSSSTSVYLQSTTDGLLQIPSHLLIRLQYLCIEDFPDLTFLSKEGYHGFTSLQTLHITGCAQLLSTMMTESETYNANSSLLPPLLHDLMVTHVRNELLPLLLSNLTSLSIIAISKSPELSSLTLHSCTSLETLIIEKCVGLSALEGLHSLTNLKHLRIFQCPNLVKTWDSSSADRQNHGPDFSLHLEKLEIDATMFFNTEFCKRLSSLRHLVFFMAKNVRSFTEEEKALCHLRSLHEIDFCYCPDLSLPKVLHCLPSLKQLSIKACPGIQSLPEEGLPASLYELYVSNCNAELKEQCKKIKNVRCVYVDRNASKFVVICKLLRLYFRYCITILIYYYLCFKNKINDTF</sequence>
<evidence type="ECO:0000259" key="2">
    <source>
        <dbReference type="Pfam" id="PF25019"/>
    </source>
</evidence>
<feature type="domain" description="R13L1/DRL21-like LRR repeat region" evidence="2">
    <location>
        <begin position="135"/>
        <end position="261"/>
    </location>
</feature>
<dbReference type="Gramene" id="LPERR11G09670.1">
    <property type="protein sequence ID" value="LPERR11G09670.1"/>
    <property type="gene ID" value="LPERR11G09670"/>
</dbReference>
<accession>A0A0D9XRM9</accession>
<proteinExistence type="predicted"/>
<dbReference type="Proteomes" id="UP000032180">
    <property type="component" value="Chromosome 11"/>
</dbReference>
<keyword evidence="1" id="KW-1133">Transmembrane helix</keyword>
<evidence type="ECO:0000313" key="3">
    <source>
        <dbReference type="EnsemblPlants" id="LPERR11G09670.1"/>
    </source>
</evidence>
<dbReference type="eggNOG" id="KOG4658">
    <property type="taxonomic scope" value="Eukaryota"/>
</dbReference>